<organism evidence="6 7">
    <name type="scientific">Clostridium aceticum</name>
    <dbReference type="NCBI Taxonomy" id="84022"/>
    <lineage>
        <taxon>Bacteria</taxon>
        <taxon>Bacillati</taxon>
        <taxon>Bacillota</taxon>
        <taxon>Clostridia</taxon>
        <taxon>Eubacteriales</taxon>
        <taxon>Clostridiaceae</taxon>
        <taxon>Clostridium</taxon>
    </lineage>
</organism>
<name>A0A0D8IGE1_9CLOT</name>
<dbReference type="SUPFAM" id="SSF51445">
    <property type="entry name" value="(Trans)glycosidases"/>
    <property type="match status" value="1"/>
</dbReference>
<dbReference type="InterPro" id="IPR001764">
    <property type="entry name" value="Glyco_hydro_3_N"/>
</dbReference>
<dbReference type="Pfam" id="PF00933">
    <property type="entry name" value="Glyco_hydro_3"/>
    <property type="match status" value="1"/>
</dbReference>
<evidence type="ECO:0000256" key="5">
    <source>
        <dbReference type="ARBA" id="ARBA00023295"/>
    </source>
</evidence>
<dbReference type="InterPro" id="IPR017853">
    <property type="entry name" value="GH"/>
</dbReference>
<proteinExistence type="inferred from homology"/>
<dbReference type="OrthoDB" id="9805821at2"/>
<reference evidence="6 7" key="1">
    <citation type="submission" date="2014-10" db="EMBL/GenBank/DDBJ databases">
        <title>Genome sequence of Clostridium aceticum DSM 1496.</title>
        <authorList>
            <person name="Poehlein A."/>
            <person name="Schiel-Bengelsdorf B."/>
            <person name="Gottschalk G."/>
            <person name="Duerre P."/>
            <person name="Daniel R."/>
        </authorList>
    </citation>
    <scope>NUCLEOTIDE SEQUENCE [LARGE SCALE GENOMIC DNA]</scope>
    <source>
        <strain evidence="6 7">DSM 1496</strain>
    </source>
</reference>
<keyword evidence="7" id="KW-1185">Reference proteome</keyword>
<keyword evidence="4 6" id="KW-0378">Hydrolase</keyword>
<evidence type="ECO:0000256" key="4">
    <source>
        <dbReference type="ARBA" id="ARBA00022801"/>
    </source>
</evidence>
<dbReference type="GO" id="GO:0005975">
    <property type="term" value="P:carbohydrate metabolic process"/>
    <property type="evidence" value="ECO:0007669"/>
    <property type="project" value="InterPro"/>
</dbReference>
<comment type="catalytic activity">
    <reaction evidence="1">
        <text>Hydrolysis of terminal non-reducing N-acetyl-D-hexosamine residues in N-acetyl-beta-D-hexosaminides.</text>
        <dbReference type="EC" id="3.2.1.52"/>
    </reaction>
</comment>
<evidence type="ECO:0000256" key="2">
    <source>
        <dbReference type="ARBA" id="ARBA00005336"/>
    </source>
</evidence>
<dbReference type="STRING" id="84022.CACET_c10120"/>
<dbReference type="InterPro" id="IPR050226">
    <property type="entry name" value="NagZ_Beta-hexosaminidase"/>
</dbReference>
<dbReference type="EMBL" id="CP009687">
    <property type="protein sequence ID" value="AKL94515.1"/>
    <property type="molecule type" value="Genomic_DNA"/>
</dbReference>
<dbReference type="KEGG" id="cace:CACET_c10120"/>
<evidence type="ECO:0000313" key="6">
    <source>
        <dbReference type="EMBL" id="AKL94515.1"/>
    </source>
</evidence>
<evidence type="ECO:0000313" key="7">
    <source>
        <dbReference type="Proteomes" id="UP000035704"/>
    </source>
</evidence>
<gene>
    <name evidence="6" type="ORF">CACET_c10120</name>
</gene>
<dbReference type="PANTHER" id="PTHR30480">
    <property type="entry name" value="BETA-HEXOSAMINIDASE-RELATED"/>
    <property type="match status" value="1"/>
</dbReference>
<dbReference type="EC" id="3.2.1.52" evidence="3"/>
<dbReference type="RefSeq" id="WP_044823354.1">
    <property type="nucleotide sequence ID" value="NZ_CP009687.1"/>
</dbReference>
<dbReference type="Gene3D" id="3.20.20.300">
    <property type="entry name" value="Glycoside hydrolase, family 3, N-terminal domain"/>
    <property type="match status" value="1"/>
</dbReference>
<dbReference type="Proteomes" id="UP000035704">
    <property type="component" value="Chromosome"/>
</dbReference>
<evidence type="ECO:0000256" key="1">
    <source>
        <dbReference type="ARBA" id="ARBA00001231"/>
    </source>
</evidence>
<sequence length="427" mass="47965">MNKKLFLMLFLLWNGFYLIACQSSTTTIVLVENAVEVSRDEEKNSTDEKASYIEEYIRNMTIEEKVGQVLMPDFRYDAKNRPLTILDENTRNKISNYHLGGVIFFSQNIDTIEQTQRLIEDMQQVSKTPLFIAVDEEGGIVSRLNSSPKMPATKLPNNKVLGDTEDLELAYRVGRLLGKELASLGFNMNLAPVADVNTNPRNPVIGERSFGNDPYRVGEMVAQVVKGIQDENISAVVKHFPGHGDTSLDTHKGAVILPHDIARLEAVEFVPFKKGIEAEVDGVMLGHLQVPSITSNSLPATFSEKIIMDILRKDLKHEKLVITDALEMEAITKYWGPEEAAVLAFQAGADILLMPSSLEKAYEGLLKAIKEGIITEERLEESIRRILTVKYDRGILIEQRSSLDPQEVLGCDEHQQVVKDILKYHKR</sequence>
<keyword evidence="5" id="KW-0326">Glycosidase</keyword>
<dbReference type="GO" id="GO:0004563">
    <property type="term" value="F:beta-N-acetylhexosaminidase activity"/>
    <property type="evidence" value="ECO:0007669"/>
    <property type="project" value="UniProtKB-EC"/>
</dbReference>
<dbReference type="AlphaFoldDB" id="A0A0D8IGE1"/>
<evidence type="ECO:0000256" key="3">
    <source>
        <dbReference type="ARBA" id="ARBA00012663"/>
    </source>
</evidence>
<comment type="similarity">
    <text evidence="2">Belongs to the glycosyl hydrolase 3 family.</text>
</comment>
<protein>
    <recommendedName>
        <fullName evidence="3">beta-N-acetylhexosaminidase</fullName>
        <ecNumber evidence="3">3.2.1.52</ecNumber>
    </recommendedName>
</protein>
<accession>A0A0D8IGE1</accession>
<dbReference type="GO" id="GO:0009254">
    <property type="term" value="P:peptidoglycan turnover"/>
    <property type="evidence" value="ECO:0007669"/>
    <property type="project" value="TreeGrafter"/>
</dbReference>
<dbReference type="PANTHER" id="PTHR30480:SF13">
    <property type="entry name" value="BETA-HEXOSAMINIDASE"/>
    <property type="match status" value="1"/>
</dbReference>
<dbReference type="PATRIC" id="fig|84022.5.peg.2316"/>
<dbReference type="InterPro" id="IPR036962">
    <property type="entry name" value="Glyco_hydro_3_N_sf"/>
</dbReference>